<evidence type="ECO:0000259" key="1">
    <source>
        <dbReference type="PROSITE" id="PS50053"/>
    </source>
</evidence>
<dbReference type="Proteomes" id="UP000249758">
    <property type="component" value="Segment"/>
</dbReference>
<protein>
    <submittedName>
        <fullName evidence="2">Ubiquitin domain containing protein</fullName>
    </submittedName>
</protein>
<dbReference type="SMART" id="SM00213">
    <property type="entry name" value="UBQ"/>
    <property type="match status" value="1"/>
</dbReference>
<sequence length="236" mass="26265">MQYGPSRHAADTTFLDYVHAQPAASMLGRPGAASGDAVFLERATTRVLAVVKQFDGSVYHLNRRNLDDGIINHEPWTIDITKPDGHDGWQNAALPTCCVCLEADADCVLHCRCTAPSVCLLCTGLIDQCPFCREPLHNVTCRRAQPLYSIEPHNPTDPWSYVYIKALDGRLRMVESRDGWSMRTLKGLCAYRLDDPHVVFQRMVFGGRVLGDEGTVSSYGLVREATIHTTFQLRGD</sequence>
<dbReference type="Gene3D" id="3.10.20.90">
    <property type="entry name" value="Phosphatidylinositol 3-kinase Catalytic Subunit, Chain A, domain 1"/>
    <property type="match status" value="1"/>
</dbReference>
<evidence type="ECO:0000313" key="2">
    <source>
        <dbReference type="EMBL" id="AVK77420.1"/>
    </source>
</evidence>
<dbReference type="RefSeq" id="YP_009481416.1">
    <property type="nucleotide sequence ID" value="NC_037665.1"/>
</dbReference>
<dbReference type="PROSITE" id="PS50053">
    <property type="entry name" value="UBIQUITIN_2"/>
    <property type="match status" value="1"/>
</dbReference>
<dbReference type="GeneID" id="36841875"/>
<reference evidence="2" key="1">
    <citation type="journal article" date="2018" name="Nat. Commun.">
        <title>Diversity and evolution of the emerging Pandoraviridae family.</title>
        <authorList>
            <person name="Legendre M."/>
            <person name="Fabre E."/>
            <person name="Poirot O."/>
            <person name="Jeudy S."/>
            <person name="Lartigue A."/>
            <person name="Alempic J.M."/>
            <person name="Beucher L."/>
            <person name="Philippe N."/>
            <person name="Bertaux L."/>
            <person name="Christo-Foroux E."/>
            <person name="Labadie K."/>
            <person name="Coute Y."/>
            <person name="Abergel C."/>
            <person name="Claverie J.M."/>
        </authorList>
    </citation>
    <scope>NUCLEOTIDE SEQUENCE [LARGE SCALE GENOMIC DNA]</scope>
    <source>
        <strain evidence="2">Macleodensis</strain>
    </source>
</reference>
<dbReference type="KEGG" id="vg:36841875"/>
<gene>
    <name evidence="2" type="ORF">pmac_cds_732</name>
</gene>
<dbReference type="InterPro" id="IPR029071">
    <property type="entry name" value="Ubiquitin-like_domsf"/>
</dbReference>
<dbReference type="EMBL" id="MG011691">
    <property type="protein sequence ID" value="AVK77420.1"/>
    <property type="molecule type" value="Genomic_DNA"/>
</dbReference>
<dbReference type="SUPFAM" id="SSF54236">
    <property type="entry name" value="Ubiquitin-like"/>
    <property type="match status" value="1"/>
</dbReference>
<feature type="domain" description="Ubiquitin-like" evidence="1">
    <location>
        <begin position="160"/>
        <end position="236"/>
    </location>
</feature>
<organism evidence="2">
    <name type="scientific">Pandoravirus macleodensis</name>
    <dbReference type="NCBI Taxonomy" id="2107707"/>
    <lineage>
        <taxon>Viruses</taxon>
        <taxon>Pandoravirus</taxon>
    </lineage>
</organism>
<dbReference type="InterPro" id="IPR000626">
    <property type="entry name" value="Ubiquitin-like_dom"/>
</dbReference>
<name>A0A2U7UGD4_9VIRU</name>
<accession>A0A2U7UGD4</accession>
<proteinExistence type="predicted"/>